<name>A0A7S2BQ67_9EUKA</name>
<dbReference type="GO" id="GO:0006749">
    <property type="term" value="P:glutathione metabolic process"/>
    <property type="evidence" value="ECO:0007669"/>
    <property type="project" value="TreeGrafter"/>
</dbReference>
<dbReference type="InterPro" id="IPR050213">
    <property type="entry name" value="GST_superfamily"/>
</dbReference>
<feature type="domain" description="GST C-terminal" evidence="1">
    <location>
        <begin position="42"/>
        <end position="196"/>
    </location>
</feature>
<dbReference type="InterPro" id="IPR010987">
    <property type="entry name" value="Glutathione-S-Trfase_C-like"/>
</dbReference>
<sequence>MGAALDANLGRMPVLDCPEGTIGQSAAINYYVAAECGMLGASTFEAAQIMSFAEHIKELRSAYTSLVPYGTEPSKEAIKTFFESKEATDYTGPADGSKRSSRMLLWFMGRMERLLGDDGFAVGGKMSLADVLLYNTFADTLVSDSDMPAHRKEPFGSLKKVDAALKKHPKLTACIASVAAHPAVKEWLKTRNERPYKF</sequence>
<dbReference type="PANTHER" id="PTHR11571:SF150">
    <property type="entry name" value="GLUTATHIONE S-TRANSFERASE"/>
    <property type="match status" value="1"/>
</dbReference>
<dbReference type="InterPro" id="IPR004046">
    <property type="entry name" value="GST_C"/>
</dbReference>
<dbReference type="Gene3D" id="1.20.1050.10">
    <property type="match status" value="1"/>
</dbReference>
<dbReference type="SUPFAM" id="SSF47616">
    <property type="entry name" value="GST C-terminal domain-like"/>
    <property type="match status" value="1"/>
</dbReference>
<dbReference type="PANTHER" id="PTHR11571">
    <property type="entry name" value="GLUTATHIONE S-TRANSFERASE"/>
    <property type="match status" value="1"/>
</dbReference>
<dbReference type="GO" id="GO:0004364">
    <property type="term" value="F:glutathione transferase activity"/>
    <property type="evidence" value="ECO:0007669"/>
    <property type="project" value="TreeGrafter"/>
</dbReference>
<organism evidence="2">
    <name type="scientific">Haptolina brevifila</name>
    <dbReference type="NCBI Taxonomy" id="156173"/>
    <lineage>
        <taxon>Eukaryota</taxon>
        <taxon>Haptista</taxon>
        <taxon>Haptophyta</taxon>
        <taxon>Prymnesiophyceae</taxon>
        <taxon>Prymnesiales</taxon>
        <taxon>Prymnesiaceae</taxon>
        <taxon>Haptolina</taxon>
    </lineage>
</organism>
<proteinExistence type="predicted"/>
<dbReference type="PROSITE" id="PS50405">
    <property type="entry name" value="GST_CTER"/>
    <property type="match status" value="1"/>
</dbReference>
<evidence type="ECO:0000259" key="1">
    <source>
        <dbReference type="PROSITE" id="PS50405"/>
    </source>
</evidence>
<accession>A0A7S2BQ67</accession>
<reference evidence="2" key="1">
    <citation type="submission" date="2021-01" db="EMBL/GenBank/DDBJ databases">
        <authorList>
            <person name="Corre E."/>
            <person name="Pelletier E."/>
            <person name="Niang G."/>
            <person name="Scheremetjew M."/>
            <person name="Finn R."/>
            <person name="Kale V."/>
            <person name="Holt S."/>
            <person name="Cochrane G."/>
            <person name="Meng A."/>
            <person name="Brown T."/>
            <person name="Cohen L."/>
        </authorList>
    </citation>
    <scope>NUCLEOTIDE SEQUENCE</scope>
    <source>
        <strain evidence="2">UTEX LB 985</strain>
    </source>
</reference>
<dbReference type="EMBL" id="HBGU01005818">
    <property type="protein sequence ID" value="CAD9403134.1"/>
    <property type="molecule type" value="Transcribed_RNA"/>
</dbReference>
<dbReference type="Gene3D" id="3.40.30.10">
    <property type="entry name" value="Glutaredoxin"/>
    <property type="match status" value="1"/>
</dbReference>
<dbReference type="Pfam" id="PF14497">
    <property type="entry name" value="GST_C_3"/>
    <property type="match status" value="1"/>
</dbReference>
<dbReference type="InterPro" id="IPR036282">
    <property type="entry name" value="Glutathione-S-Trfase_C_sf"/>
</dbReference>
<evidence type="ECO:0000313" key="2">
    <source>
        <dbReference type="EMBL" id="CAD9403134.1"/>
    </source>
</evidence>
<gene>
    <name evidence="2" type="ORF">CBRE1094_LOCUS3173</name>
</gene>
<dbReference type="AlphaFoldDB" id="A0A7S2BQ67"/>
<protein>
    <recommendedName>
        <fullName evidence="1">GST C-terminal domain-containing protein</fullName>
    </recommendedName>
</protein>